<feature type="region of interest" description="Disordered" evidence="1">
    <location>
        <begin position="113"/>
        <end position="157"/>
    </location>
</feature>
<feature type="transmembrane region" description="Helical" evidence="2">
    <location>
        <begin position="796"/>
        <end position="815"/>
    </location>
</feature>
<dbReference type="PANTHER" id="PTHR36851:SF1">
    <property type="entry name" value="GLYCO_TRANS_2-LIKE DOMAIN-CONTAINING PROTEIN"/>
    <property type="match status" value="1"/>
</dbReference>
<feature type="region of interest" description="Disordered" evidence="1">
    <location>
        <begin position="170"/>
        <end position="234"/>
    </location>
</feature>
<evidence type="ECO:0000313" key="5">
    <source>
        <dbReference type="Proteomes" id="UP000070544"/>
    </source>
</evidence>
<dbReference type="SUPFAM" id="SSF53448">
    <property type="entry name" value="Nucleotide-diphospho-sugar transferases"/>
    <property type="match status" value="1"/>
</dbReference>
<keyword evidence="2" id="KW-0472">Membrane</keyword>
<keyword evidence="5" id="KW-1185">Reference proteome</keyword>
<protein>
    <recommendedName>
        <fullName evidence="3">Glycosyltransferase 2-like domain-containing protein</fullName>
    </recommendedName>
</protein>
<evidence type="ECO:0000259" key="3">
    <source>
        <dbReference type="Pfam" id="PF13632"/>
    </source>
</evidence>
<evidence type="ECO:0000256" key="1">
    <source>
        <dbReference type="SAM" id="MobiDB-lite"/>
    </source>
</evidence>
<keyword evidence="2" id="KW-1133">Transmembrane helix</keyword>
<dbReference type="AlphaFoldDB" id="A0A139AVP9"/>
<feature type="compositionally biased region" description="Low complexity" evidence="1">
    <location>
        <begin position="137"/>
        <end position="157"/>
    </location>
</feature>
<name>A0A139AVP9_GONPJ</name>
<organism evidence="4 5">
    <name type="scientific">Gonapodya prolifera (strain JEL478)</name>
    <name type="common">Monoblepharis prolifera</name>
    <dbReference type="NCBI Taxonomy" id="1344416"/>
    <lineage>
        <taxon>Eukaryota</taxon>
        <taxon>Fungi</taxon>
        <taxon>Fungi incertae sedis</taxon>
        <taxon>Chytridiomycota</taxon>
        <taxon>Chytridiomycota incertae sedis</taxon>
        <taxon>Monoblepharidomycetes</taxon>
        <taxon>Monoblepharidales</taxon>
        <taxon>Gonapodyaceae</taxon>
        <taxon>Gonapodya</taxon>
    </lineage>
</organism>
<keyword evidence="2" id="KW-0812">Transmembrane</keyword>
<feature type="transmembrane region" description="Helical" evidence="2">
    <location>
        <begin position="350"/>
        <end position="371"/>
    </location>
</feature>
<dbReference type="InterPro" id="IPR029044">
    <property type="entry name" value="Nucleotide-diphossugar_trans"/>
</dbReference>
<dbReference type="Proteomes" id="UP000070544">
    <property type="component" value="Unassembled WGS sequence"/>
</dbReference>
<dbReference type="PANTHER" id="PTHR36851">
    <property type="entry name" value="UNNAMED PRODUCT"/>
    <property type="match status" value="1"/>
</dbReference>
<feature type="compositionally biased region" description="Low complexity" evidence="1">
    <location>
        <begin position="77"/>
        <end position="92"/>
    </location>
</feature>
<feature type="region of interest" description="Disordered" evidence="1">
    <location>
        <begin position="14"/>
        <end position="35"/>
    </location>
</feature>
<dbReference type="STRING" id="1344416.A0A139AVP9"/>
<sequence length="979" mass="106014">MDSGQLMTQKLGLTISAPVTHPRHPTAPTPTLPPLLALPQTPLFTTAPHMHHPEIHIHTTTSHYLFPAAMPSPHPQPSSTSPPSSPVSPSQPDFLVLSPKLTPQLSRLSLNLPPVDRSISHSPSPVTRRPAVPHPNSSSLPSPQLHTSSSSSALAPSPSTQALINLAHSASAAAMASHPHPPQSPLTSHAQPPHSPLDVQSPPSPTTHPNSPLHTFAIAPPSPTASPEPRLSHSSSALLLSPRLSVSTAVSYSSEGDFALDHSSSRPDAPGGGNGGTNEGSFLPPPALLSPPSPTSDSASYHGAHLHGHPSPHRSSPNARPRDMHDFLLLLVSLGSVALVFAGPKLFPRVYVAFMLGFFCLFISISATHVFKWYRTAWLVMRTVAKGTDDERLMQSSPGAYTHIFVMPNYCEPIELLRKTISRLSQHHLAPTNYILLLAMEASESGHAVKSARLVDEFRGCFKEVVVTAHPQGVRGEQRGKASNVNWAVRSLARYLRARYGHHSLKQYVVTVTDADAQIPELYVHHLELALSTADDPYALVYAPPMFFSRNCADVPGAVRITDALWSCMVAQNLGNWRGIAFPCAIYSLSLLLADRINYWDTSPDGIAEDFHTMLRAFLRTDGRARCQLIPVPINLTNVQATTERSVRGYVSNMRARFSQAVRHMYGGCDVGYAIREMQALTGGPFATLWRLVTRRERAIDAADKVLLMFHVLEAHILGNCTGWLMMLWLPVWEAFGGVGKLIGDDEVVWVRLVLATQILSACATVPTFLNLFLYEHYHRVVDRKLYGRERSTRTLWNLTDYAWAPISAVLYMTLPATIASIRRVWEHGGEAAYIVGEKVVAETGGARDDVPIVDAVSVVVVQGAAPTADDATAADVEAVLGYAVGNHRDVDGPLKEGTLVDIMSDTPPVDGVGVVAAEPRKSEAPSRSSISGLLNQILHPAATRIPALIKKVEVDAGWEGVVPAAWSMASHKVEEKSA</sequence>
<reference evidence="4 5" key="1">
    <citation type="journal article" date="2015" name="Genome Biol. Evol.">
        <title>Phylogenomic analyses indicate that early fungi evolved digesting cell walls of algal ancestors of land plants.</title>
        <authorList>
            <person name="Chang Y."/>
            <person name="Wang S."/>
            <person name="Sekimoto S."/>
            <person name="Aerts A.L."/>
            <person name="Choi C."/>
            <person name="Clum A."/>
            <person name="LaButti K.M."/>
            <person name="Lindquist E.A."/>
            <person name="Yee Ngan C."/>
            <person name="Ohm R.A."/>
            <person name="Salamov A.A."/>
            <person name="Grigoriev I.V."/>
            <person name="Spatafora J.W."/>
            <person name="Berbee M.L."/>
        </authorList>
    </citation>
    <scope>NUCLEOTIDE SEQUENCE [LARGE SCALE GENOMIC DNA]</scope>
    <source>
        <strain evidence="4 5">JEL478</strain>
    </source>
</reference>
<feature type="domain" description="Glycosyltransferase 2-like" evidence="3">
    <location>
        <begin position="510"/>
        <end position="727"/>
    </location>
</feature>
<feature type="transmembrane region" description="Helical" evidence="2">
    <location>
        <begin position="706"/>
        <end position="730"/>
    </location>
</feature>
<feature type="transmembrane region" description="Helical" evidence="2">
    <location>
        <begin position="327"/>
        <end position="344"/>
    </location>
</feature>
<feature type="compositionally biased region" description="Pro residues" evidence="1">
    <location>
        <begin position="283"/>
        <end position="294"/>
    </location>
</feature>
<accession>A0A139AVP9</accession>
<dbReference type="Pfam" id="PF13632">
    <property type="entry name" value="Glyco_trans_2_3"/>
    <property type="match status" value="1"/>
</dbReference>
<dbReference type="OrthoDB" id="5819478at2759"/>
<dbReference type="InterPro" id="IPR001173">
    <property type="entry name" value="Glyco_trans_2-like"/>
</dbReference>
<evidence type="ECO:0000256" key="2">
    <source>
        <dbReference type="SAM" id="Phobius"/>
    </source>
</evidence>
<proteinExistence type="predicted"/>
<dbReference type="EMBL" id="KQ965734">
    <property type="protein sequence ID" value="KXS20806.1"/>
    <property type="molecule type" value="Genomic_DNA"/>
</dbReference>
<evidence type="ECO:0000313" key="4">
    <source>
        <dbReference type="EMBL" id="KXS20806.1"/>
    </source>
</evidence>
<feature type="region of interest" description="Disordered" evidence="1">
    <location>
        <begin position="257"/>
        <end position="319"/>
    </location>
</feature>
<gene>
    <name evidence="4" type="ORF">M427DRAFT_27898</name>
</gene>
<feature type="region of interest" description="Disordered" evidence="1">
    <location>
        <begin position="66"/>
        <end position="96"/>
    </location>
</feature>
<feature type="transmembrane region" description="Helical" evidence="2">
    <location>
        <begin position="750"/>
        <end position="775"/>
    </location>
</feature>